<name>A0ABP4BNC0_9ACTN</name>
<feature type="domain" description="Mycothiol-dependent maleylpyruvate isomerase metal-binding" evidence="1">
    <location>
        <begin position="7"/>
        <end position="121"/>
    </location>
</feature>
<dbReference type="GO" id="GO:0016853">
    <property type="term" value="F:isomerase activity"/>
    <property type="evidence" value="ECO:0007669"/>
    <property type="project" value="UniProtKB-KW"/>
</dbReference>
<evidence type="ECO:0000259" key="1">
    <source>
        <dbReference type="Pfam" id="PF11716"/>
    </source>
</evidence>
<evidence type="ECO:0000313" key="2">
    <source>
        <dbReference type="EMBL" id="GAA0952354.1"/>
    </source>
</evidence>
<dbReference type="InterPro" id="IPR017517">
    <property type="entry name" value="Maleyloyr_isom"/>
</dbReference>
<organism evidence="2 3">
    <name type="scientific">Actinocorallia libanotica</name>
    <dbReference type="NCBI Taxonomy" id="46162"/>
    <lineage>
        <taxon>Bacteria</taxon>
        <taxon>Bacillati</taxon>
        <taxon>Actinomycetota</taxon>
        <taxon>Actinomycetes</taxon>
        <taxon>Streptosporangiales</taxon>
        <taxon>Thermomonosporaceae</taxon>
        <taxon>Actinocorallia</taxon>
    </lineage>
</organism>
<dbReference type="InterPro" id="IPR024344">
    <property type="entry name" value="MDMPI_metal-binding"/>
</dbReference>
<sequence>MDTCLDLKDQTAALADLLERADPALPVPTCPEWTLADLAAHVGHGQRWAAELVRTGTPPPPPEGDVPAEPGPWLRQSARLVAEAVGEDPDAVVWTFLGPRPARFWSRRMRNDVLVHRADAALAAGEEFTAPAKAAADALSEGLDLITASVNGGMSPALAELRGRGVLKFAADDVPAVWTVRRTPESLSWSAQDAPADVTVRGGALDLLLVFSRRASPGRVRVAGDEALLGHWLEHSAF</sequence>
<dbReference type="InterPro" id="IPR034660">
    <property type="entry name" value="DinB/YfiT-like"/>
</dbReference>
<dbReference type="Proteomes" id="UP001500665">
    <property type="component" value="Unassembled WGS sequence"/>
</dbReference>
<dbReference type="SUPFAM" id="SSF109854">
    <property type="entry name" value="DinB/YfiT-like putative metalloenzymes"/>
    <property type="match status" value="1"/>
</dbReference>
<proteinExistence type="predicted"/>
<dbReference type="PANTHER" id="PTHR40758">
    <property type="entry name" value="CONSERVED PROTEIN"/>
    <property type="match status" value="1"/>
</dbReference>
<dbReference type="PANTHER" id="PTHR40758:SF1">
    <property type="entry name" value="CONSERVED PROTEIN"/>
    <property type="match status" value="1"/>
</dbReference>
<dbReference type="RefSeq" id="WP_344241658.1">
    <property type="nucleotide sequence ID" value="NZ_BAAAHH010000012.1"/>
</dbReference>
<evidence type="ECO:0000313" key="3">
    <source>
        <dbReference type="Proteomes" id="UP001500665"/>
    </source>
</evidence>
<dbReference type="EMBL" id="BAAAHH010000012">
    <property type="protein sequence ID" value="GAA0952354.1"/>
    <property type="molecule type" value="Genomic_DNA"/>
</dbReference>
<accession>A0ABP4BNC0</accession>
<keyword evidence="3" id="KW-1185">Reference proteome</keyword>
<dbReference type="Pfam" id="PF11716">
    <property type="entry name" value="MDMPI_N"/>
    <property type="match status" value="1"/>
</dbReference>
<protein>
    <submittedName>
        <fullName evidence="2">Maleylpyruvate isomerase family mycothiol-dependent enzyme</fullName>
    </submittedName>
</protein>
<comment type="caution">
    <text evidence="2">The sequence shown here is derived from an EMBL/GenBank/DDBJ whole genome shotgun (WGS) entry which is preliminary data.</text>
</comment>
<reference evidence="3" key="1">
    <citation type="journal article" date="2019" name="Int. J. Syst. Evol. Microbiol.">
        <title>The Global Catalogue of Microorganisms (GCM) 10K type strain sequencing project: providing services to taxonomists for standard genome sequencing and annotation.</title>
        <authorList>
            <consortium name="The Broad Institute Genomics Platform"/>
            <consortium name="The Broad Institute Genome Sequencing Center for Infectious Disease"/>
            <person name="Wu L."/>
            <person name="Ma J."/>
        </authorList>
    </citation>
    <scope>NUCLEOTIDE SEQUENCE [LARGE SCALE GENOMIC DNA]</scope>
    <source>
        <strain evidence="3">JCM 10696</strain>
    </source>
</reference>
<dbReference type="NCBIfam" id="TIGR03083">
    <property type="entry name" value="maleylpyruvate isomerase family mycothiol-dependent enzyme"/>
    <property type="match status" value="1"/>
</dbReference>
<keyword evidence="2" id="KW-0413">Isomerase</keyword>
<gene>
    <name evidence="2" type="ORF">GCM10009550_32980</name>
</gene>